<dbReference type="CDD" id="cd00096">
    <property type="entry name" value="Ig"/>
    <property type="match status" value="1"/>
</dbReference>
<dbReference type="Pfam" id="PF13927">
    <property type="entry name" value="Ig_3"/>
    <property type="match status" value="1"/>
</dbReference>
<dbReference type="AlphaFoldDB" id="A0A3Q2YG77"/>
<organism evidence="2 3">
    <name type="scientific">Hippocampus comes</name>
    <name type="common">Tiger tail seahorse</name>
    <dbReference type="NCBI Taxonomy" id="109280"/>
    <lineage>
        <taxon>Eukaryota</taxon>
        <taxon>Metazoa</taxon>
        <taxon>Chordata</taxon>
        <taxon>Craniata</taxon>
        <taxon>Vertebrata</taxon>
        <taxon>Euteleostomi</taxon>
        <taxon>Actinopterygii</taxon>
        <taxon>Neopterygii</taxon>
        <taxon>Teleostei</taxon>
        <taxon>Neoteleostei</taxon>
        <taxon>Acanthomorphata</taxon>
        <taxon>Syngnathiaria</taxon>
        <taxon>Syngnathiformes</taxon>
        <taxon>Syngnathoidei</taxon>
        <taxon>Syngnathidae</taxon>
        <taxon>Hippocampus</taxon>
    </lineage>
</organism>
<reference evidence="2" key="2">
    <citation type="submission" date="2025-09" db="UniProtKB">
        <authorList>
            <consortium name="Ensembl"/>
        </authorList>
    </citation>
    <scope>IDENTIFICATION</scope>
</reference>
<accession>A0A3Q2YG77</accession>
<dbReference type="Proteomes" id="UP000264820">
    <property type="component" value="Unplaced"/>
</dbReference>
<dbReference type="InterPro" id="IPR007110">
    <property type="entry name" value="Ig-like_dom"/>
</dbReference>
<dbReference type="Gene3D" id="2.60.40.10">
    <property type="entry name" value="Immunoglobulins"/>
    <property type="match status" value="2"/>
</dbReference>
<dbReference type="FunFam" id="2.60.40.10:FF:000432">
    <property type="entry name" value="Protein tyrosine kinase 7 (inactive)"/>
    <property type="match status" value="1"/>
</dbReference>
<protein>
    <submittedName>
        <fullName evidence="2">Protein tyrosine kinase 7 (inactive)</fullName>
    </submittedName>
</protein>
<dbReference type="SMART" id="SM00408">
    <property type="entry name" value="IGc2"/>
    <property type="match status" value="2"/>
</dbReference>
<dbReference type="InterPro" id="IPR013783">
    <property type="entry name" value="Ig-like_fold"/>
</dbReference>
<dbReference type="FunFam" id="2.60.40.10:FF:000143">
    <property type="entry name" value="Vascular endothelial growth factor receptor 3"/>
    <property type="match status" value="1"/>
</dbReference>
<evidence type="ECO:0000313" key="3">
    <source>
        <dbReference type="Proteomes" id="UP000264820"/>
    </source>
</evidence>
<sequence length="231" mass="25708">MDLTTETENRRGEGGGRLRIDPLYVVAIICFQVLSTGTAAIQFTREPKSQDALHGRSAMLRCEVSDPTDITYSWLHNGQPLENSERRHQEGSNLKFITVDRRQDAGNFECVAQNTAMGEVLHSTNASFNIKWLESGGVTLKEPISEREIENSAPVTLRCHIDGHPRPTCQWFKDGVKLTEKSHQINNKERTLTIKSATPDDNGLFYCCAKNAAGHVCSNSNFTLNIIGMSN</sequence>
<dbReference type="InterPro" id="IPR013098">
    <property type="entry name" value="Ig_I-set"/>
</dbReference>
<reference evidence="2" key="1">
    <citation type="submission" date="2025-08" db="UniProtKB">
        <authorList>
            <consortium name="Ensembl"/>
        </authorList>
    </citation>
    <scope>IDENTIFICATION</scope>
</reference>
<dbReference type="SUPFAM" id="SSF48726">
    <property type="entry name" value="Immunoglobulin"/>
    <property type="match status" value="2"/>
</dbReference>
<dbReference type="Ensembl" id="ENSHCOT00000025277.1">
    <property type="protein sequence ID" value="ENSHCOP00000017021.1"/>
    <property type="gene ID" value="ENSHCOG00000020888.1"/>
</dbReference>
<name>A0A3Q2YG77_HIPCM</name>
<feature type="domain" description="Ig-like" evidence="1">
    <location>
        <begin position="136"/>
        <end position="223"/>
    </location>
</feature>
<proteinExistence type="predicted"/>
<dbReference type="InterPro" id="IPR036179">
    <property type="entry name" value="Ig-like_dom_sf"/>
</dbReference>
<evidence type="ECO:0000313" key="2">
    <source>
        <dbReference type="Ensembl" id="ENSHCOP00000017021.1"/>
    </source>
</evidence>
<dbReference type="InterPro" id="IPR003599">
    <property type="entry name" value="Ig_sub"/>
</dbReference>
<evidence type="ECO:0000259" key="1">
    <source>
        <dbReference type="PROSITE" id="PS50835"/>
    </source>
</evidence>
<dbReference type="GeneTree" id="ENSGT00940000157908"/>
<feature type="domain" description="Ig-like" evidence="1">
    <location>
        <begin position="22"/>
        <end position="129"/>
    </location>
</feature>
<keyword evidence="3" id="KW-1185">Reference proteome</keyword>
<dbReference type="SMART" id="SM00409">
    <property type="entry name" value="IG"/>
    <property type="match status" value="2"/>
</dbReference>
<dbReference type="PANTHER" id="PTHR47633:SF4">
    <property type="entry name" value="MYOPALLADIN ISOFORM X1"/>
    <property type="match status" value="1"/>
</dbReference>
<dbReference type="PANTHER" id="PTHR47633">
    <property type="entry name" value="IMMUNOGLOBULIN"/>
    <property type="match status" value="1"/>
</dbReference>
<dbReference type="PROSITE" id="PS50835">
    <property type="entry name" value="IG_LIKE"/>
    <property type="match status" value="2"/>
</dbReference>
<dbReference type="InterPro" id="IPR003598">
    <property type="entry name" value="Ig_sub2"/>
</dbReference>
<dbReference type="Pfam" id="PF07679">
    <property type="entry name" value="I-set"/>
    <property type="match status" value="1"/>
</dbReference>